<dbReference type="InterPro" id="IPR003593">
    <property type="entry name" value="AAA+_ATPase"/>
</dbReference>
<feature type="transmembrane region" description="Helical" evidence="12">
    <location>
        <begin position="1414"/>
        <end position="1436"/>
    </location>
</feature>
<organism evidence="15 16">
    <name type="scientific">Paralvinella palmiformis</name>
    <dbReference type="NCBI Taxonomy" id="53620"/>
    <lineage>
        <taxon>Eukaryota</taxon>
        <taxon>Metazoa</taxon>
        <taxon>Spiralia</taxon>
        <taxon>Lophotrochozoa</taxon>
        <taxon>Annelida</taxon>
        <taxon>Polychaeta</taxon>
        <taxon>Sedentaria</taxon>
        <taxon>Canalipalpata</taxon>
        <taxon>Terebellida</taxon>
        <taxon>Terebelliformia</taxon>
        <taxon>Alvinellidae</taxon>
        <taxon>Paralvinella</taxon>
    </lineage>
</organism>
<dbReference type="SMART" id="SM00382">
    <property type="entry name" value="AAA"/>
    <property type="match status" value="3"/>
</dbReference>
<evidence type="ECO:0000313" key="15">
    <source>
        <dbReference type="EMBL" id="KAK2141491.1"/>
    </source>
</evidence>
<dbReference type="CDD" id="cd03219">
    <property type="entry name" value="ABC_Mj1267_LivG_branched"/>
    <property type="match status" value="1"/>
</dbReference>
<dbReference type="GO" id="GO:0005524">
    <property type="term" value="F:ATP binding"/>
    <property type="evidence" value="ECO:0007669"/>
    <property type="project" value="UniProtKB-KW"/>
</dbReference>
<dbReference type="CDD" id="cd06261">
    <property type="entry name" value="TM_PBP2"/>
    <property type="match status" value="1"/>
</dbReference>
<feature type="domain" description="ABC transporter" evidence="13">
    <location>
        <begin position="281"/>
        <end position="532"/>
    </location>
</feature>
<dbReference type="Pfam" id="PF12399">
    <property type="entry name" value="BCA_ABC_TP_C"/>
    <property type="match status" value="1"/>
</dbReference>
<keyword evidence="3" id="KW-0813">Transport</keyword>
<evidence type="ECO:0000259" key="13">
    <source>
        <dbReference type="PROSITE" id="PS50893"/>
    </source>
</evidence>
<dbReference type="InterPro" id="IPR028081">
    <property type="entry name" value="Leu-bd"/>
</dbReference>
<dbReference type="GO" id="GO:0022857">
    <property type="term" value="F:transmembrane transporter activity"/>
    <property type="evidence" value="ECO:0007669"/>
    <property type="project" value="InterPro"/>
</dbReference>
<dbReference type="PROSITE" id="PS50928">
    <property type="entry name" value="ABC_TM1"/>
    <property type="match status" value="1"/>
</dbReference>
<accession>A0AAD9MRT9</accession>
<dbReference type="Pfam" id="PF13458">
    <property type="entry name" value="Peripla_BP_6"/>
    <property type="match status" value="1"/>
</dbReference>
<dbReference type="InterPro" id="IPR013563">
    <property type="entry name" value="Oligopep_ABC_C"/>
</dbReference>
<feature type="transmembrane region" description="Helical" evidence="12">
    <location>
        <begin position="63"/>
        <end position="89"/>
    </location>
</feature>
<dbReference type="CDD" id="cd06342">
    <property type="entry name" value="PBP1_ABC_LIVBP-like"/>
    <property type="match status" value="1"/>
</dbReference>
<keyword evidence="5 12" id="KW-0812">Transmembrane</keyword>
<keyword evidence="6" id="KW-0732">Signal</keyword>
<dbReference type="InterPro" id="IPR032823">
    <property type="entry name" value="BCA_ABC_TP_C"/>
</dbReference>
<gene>
    <name evidence="15" type="ORF">LSH36_1091g00200</name>
</gene>
<comment type="caution">
    <text evidence="15">The sequence shown here is derived from an EMBL/GenBank/DDBJ whole genome shotgun (WGS) entry which is preliminary data.</text>
</comment>
<name>A0AAD9MRT9_9ANNE</name>
<evidence type="ECO:0000313" key="16">
    <source>
        <dbReference type="Proteomes" id="UP001208570"/>
    </source>
</evidence>
<proteinExistence type="predicted"/>
<dbReference type="InterPro" id="IPR050388">
    <property type="entry name" value="ABC_Ni/Peptide_Import"/>
</dbReference>
<feature type="domain" description="ABC transporter" evidence="13">
    <location>
        <begin position="1508"/>
        <end position="1760"/>
    </location>
</feature>
<dbReference type="Gene3D" id="3.40.50.300">
    <property type="entry name" value="P-loop containing nucleotide triphosphate hydrolases"/>
    <property type="match status" value="3"/>
</dbReference>
<keyword evidence="11 12" id="KW-0472">Membrane</keyword>
<dbReference type="CDD" id="cd06582">
    <property type="entry name" value="TM_PBP1_LivH_like"/>
    <property type="match status" value="1"/>
</dbReference>
<dbReference type="NCBIfam" id="NF008453">
    <property type="entry name" value="PRK11308.1"/>
    <property type="match status" value="3"/>
</dbReference>
<evidence type="ECO:0000256" key="1">
    <source>
        <dbReference type="ARBA" id="ARBA00004141"/>
    </source>
</evidence>
<dbReference type="Gene3D" id="1.10.3720.10">
    <property type="entry name" value="MetI-like"/>
    <property type="match status" value="1"/>
</dbReference>
<dbReference type="InterPro" id="IPR000709">
    <property type="entry name" value="Leu_Ile_Val-bd"/>
</dbReference>
<comment type="subcellular location">
    <subcellularLocation>
        <location evidence="2">Cell membrane</location>
        <topology evidence="2">Peripheral membrane protein</topology>
    </subcellularLocation>
    <subcellularLocation>
        <location evidence="1">Membrane</location>
        <topology evidence="1">Multi-pass membrane protein</topology>
    </subcellularLocation>
</comment>
<evidence type="ECO:0000256" key="8">
    <source>
        <dbReference type="ARBA" id="ARBA00022840"/>
    </source>
</evidence>
<evidence type="ECO:0000256" key="12">
    <source>
        <dbReference type="SAM" id="Phobius"/>
    </source>
</evidence>
<protein>
    <submittedName>
        <fullName evidence="15">Uncharacterized protein</fullName>
    </submittedName>
</protein>
<keyword evidence="16" id="KW-1185">Reference proteome</keyword>
<evidence type="ECO:0000256" key="10">
    <source>
        <dbReference type="ARBA" id="ARBA00022989"/>
    </source>
</evidence>
<keyword evidence="7" id="KW-0547">Nucleotide-binding</keyword>
<dbReference type="Pfam" id="PF00005">
    <property type="entry name" value="ABC_tran"/>
    <property type="match status" value="3"/>
</dbReference>
<dbReference type="Gene3D" id="3.40.50.2300">
    <property type="match status" value="2"/>
</dbReference>
<dbReference type="CDD" id="cd03257">
    <property type="entry name" value="ABC_NikE_OppD_transporters"/>
    <property type="match status" value="2"/>
</dbReference>
<dbReference type="InterPro" id="IPR028082">
    <property type="entry name" value="Peripla_BP_I"/>
</dbReference>
<dbReference type="SUPFAM" id="SSF161098">
    <property type="entry name" value="MetI-like"/>
    <property type="match status" value="1"/>
</dbReference>
<reference evidence="15" key="1">
    <citation type="journal article" date="2023" name="Mol. Biol. Evol.">
        <title>Third-Generation Sequencing Reveals the Adaptive Role of the Epigenome in Three Deep-Sea Polychaetes.</title>
        <authorList>
            <person name="Perez M."/>
            <person name="Aroh O."/>
            <person name="Sun Y."/>
            <person name="Lan Y."/>
            <person name="Juniper S.K."/>
            <person name="Young C.R."/>
            <person name="Angers B."/>
            <person name="Qian P.Y."/>
        </authorList>
    </citation>
    <scope>NUCLEOTIDE SEQUENCE</scope>
    <source>
        <strain evidence="15">P08H-3</strain>
    </source>
</reference>
<sequence length="1763" mass="193629">MLPQKSRTAEQIDYYRHKYGLDHPLIIQYLDMVKQMVTFDFGKSETRKLPVSLLIKRHVPVSAVLTVPAFTFEIIISLILASVAAYWRGGWLDRILTILSVIGMSISMLVLIMLGQQFLAYRFGWFPISGWTRGIGAVKYLVLPWILWVIVTVGYDVRFFRTTLLEESHRDYVRTARAKGVGDKDIMIKHILRNAMIPVLTYVVMQIPFLLTGSLLLERFFRLQDAANKFDLDNRYVKPFKTIQHPLGTDNFGRDVLARVVVGTKVSLFLGAVAGDGGPLLEVKGLKTYFHTEEGLVRAVDDVSFSLERGEVLGLVGESGCGKSVTSYSIMQLVPIPPGRFEGGQIFFKGENLLELKEHSMRKIRGNEIGMIFQEPMTALNPVVRIGAQIEEALALHTSLKKEERAAKAVDLLDKVGIPEPAKRAKAYPHELSGGMRQRVMIAMVLSCGPDLLIADEPTTALDVTIQAQILDLIREMQNETGSAMILITHDLAVIAETVDRVIVMYAGEIVENADVETLFREPAHPYTKGLLASIPVLGEPGKKLKAIPGRVPSLIELPVGCAFANRCSFAGPRCTSEVPEITVVDDGHEVRVVGHVKAVDGVSFDIPKGRTIGLVGESGCGKTTTGRTIVGLYKATEGKVIFDGKSIFEFPRQELNKLRRRFQMIFQDPYGSLNPRIPVGDIIAEGLDIHKLYSNTSERREIVEDLMDKTGLDPAYINRYAHEFSGGQRQRIGIARSLALNPELLVLDEPVSALDVSIQVQILELLNDLKEQMGLTYLFIAHDLSVVEYFSDYVVVMYLGKIVEMADRESLYKEKLHPYTQALISAVPLPDPKAASHRIILKGDVPSPVSPPSGCPFHPRCPKLKEKIFTPEPVHIHPVIRMENKETGDPVVNAMNKADLFGRFRFTRALGSEDTEKALLILPDSGLTEYWHMEELLYTAYLNNSGALILDKKDTGFFVPIKNGSGMGNGGAMSLDLLEKSAMEIFPGWIDISGRFTRIQADEKQNSSDVYSEKFLEGIKIEFTRFEIENGRRSTVSVEPFGILRLDGFEVTGHLNYGESESGPIMVGVAGPYTGDLTALGVSAARGVQIVVDDLNSKGGVLGRKIKLVIEDEQCEPAQAANVAAKFVGDKVVAVIGHSCSGATRAGMDLYKNENLVVISPSATNPELTSGIYSTFFRTVAPDTSQAKTWVDFLQSKGVRNVAFLHDKGDYGKGLAEYAKEFAQEAGINSVLFEGITPGGLDYSAIVLKISNTKAQAVVFGGYYPEASKLISQIRTQKLDVIFVSGDGVKNPGYLGIAKQDAEGTYVTGPKDVSGLDLAKKARTQYVDKYGEEPGSFFNEGYSAALVLFGAMEKAKSTSSKAVMAALRQNSFDTPIGYTMVYGIVKLINFAHGEIYMIGAFTALILIEALTVLNMPFVAIIVCAVLVAMVSAAAYGYSMEKIAYKPVRSAPRLSALISAIGSAIAALGGILVSAYIGQINFYMGFLAGIKAFVAAVLGGIGILGASEKEKELSMYFGGIHAVDSVNLHIEENEVIALIGPNGAGKTTVFNCTTGMYTPTTGKVMISSPNVRKQEDIADCRPDVIAKKGLARTFQNIRLFLEMTTLENVMVAYHIHLKSTIWDVLFGGSKVRKEESHMVKKAYEYMGMVGIAKYAHELSKNLPYGVQRKLEIARALATKPFLLLLDEPAAGMNPKETEELRNIIISLRKQVSIFLIEHDMSLVMTLADRVYVMDHGKMIAHGRPEEIKQNPEVIRAYLGGDYA</sequence>
<dbReference type="GO" id="GO:0015833">
    <property type="term" value="P:peptide transport"/>
    <property type="evidence" value="ECO:0007669"/>
    <property type="project" value="InterPro"/>
</dbReference>
<dbReference type="GO" id="GO:0006865">
    <property type="term" value="P:amino acid transport"/>
    <property type="evidence" value="ECO:0007669"/>
    <property type="project" value="UniProtKB-KW"/>
</dbReference>
<dbReference type="InterPro" id="IPR035906">
    <property type="entry name" value="MetI-like_sf"/>
</dbReference>
<evidence type="ECO:0000256" key="9">
    <source>
        <dbReference type="ARBA" id="ARBA00022970"/>
    </source>
</evidence>
<evidence type="ECO:0000259" key="14">
    <source>
        <dbReference type="PROSITE" id="PS50928"/>
    </source>
</evidence>
<feature type="transmembrane region" description="Helical" evidence="12">
    <location>
        <begin position="95"/>
        <end position="115"/>
    </location>
</feature>
<dbReference type="Pfam" id="PF08352">
    <property type="entry name" value="oligo_HPY"/>
    <property type="match status" value="2"/>
</dbReference>
<dbReference type="FunFam" id="3.40.50.300:FF:000016">
    <property type="entry name" value="Oligopeptide ABC transporter ATP-binding component"/>
    <property type="match status" value="2"/>
</dbReference>
<dbReference type="NCBIfam" id="NF007739">
    <property type="entry name" value="PRK10419.1"/>
    <property type="match status" value="4"/>
</dbReference>
<dbReference type="EMBL" id="JAODUP010001091">
    <property type="protein sequence ID" value="KAK2141491.1"/>
    <property type="molecule type" value="Genomic_DNA"/>
</dbReference>
<feature type="transmembrane region" description="Helical" evidence="12">
    <location>
        <begin position="195"/>
        <end position="217"/>
    </location>
</feature>
<dbReference type="Proteomes" id="UP001208570">
    <property type="component" value="Unassembled WGS sequence"/>
</dbReference>
<dbReference type="InterPro" id="IPR003439">
    <property type="entry name" value="ABC_transporter-like_ATP-bd"/>
</dbReference>
<keyword evidence="10 12" id="KW-1133">Transmembrane helix</keyword>
<keyword evidence="4" id="KW-1003">Cell membrane</keyword>
<feature type="transmembrane region" description="Helical" evidence="12">
    <location>
        <begin position="1483"/>
        <end position="1506"/>
    </location>
</feature>
<dbReference type="InterPro" id="IPR000515">
    <property type="entry name" value="MetI-like"/>
</dbReference>
<dbReference type="PANTHER" id="PTHR43297:SF2">
    <property type="entry name" value="DIPEPTIDE TRANSPORT ATP-BINDING PROTEIN DPPD"/>
    <property type="match status" value="1"/>
</dbReference>
<evidence type="ECO:0000256" key="3">
    <source>
        <dbReference type="ARBA" id="ARBA00022448"/>
    </source>
</evidence>
<keyword evidence="9" id="KW-0029">Amino-acid transport</keyword>
<evidence type="ECO:0000256" key="6">
    <source>
        <dbReference type="ARBA" id="ARBA00022729"/>
    </source>
</evidence>
<dbReference type="NCBIfam" id="TIGR01727">
    <property type="entry name" value="oligo_HPY"/>
    <property type="match status" value="2"/>
</dbReference>
<dbReference type="FunFam" id="3.40.50.300:FF:000421">
    <property type="entry name" value="Branched-chain amino acid ABC transporter ATP-binding protein"/>
    <property type="match status" value="1"/>
</dbReference>
<dbReference type="Pfam" id="PF00528">
    <property type="entry name" value="BPD_transp_1"/>
    <property type="match status" value="1"/>
</dbReference>
<dbReference type="InterPro" id="IPR017871">
    <property type="entry name" value="ABC_transporter-like_CS"/>
</dbReference>
<evidence type="ECO:0000256" key="4">
    <source>
        <dbReference type="ARBA" id="ARBA00022475"/>
    </source>
</evidence>
<evidence type="ECO:0000256" key="5">
    <source>
        <dbReference type="ARBA" id="ARBA00022692"/>
    </source>
</evidence>
<dbReference type="PROSITE" id="PS00211">
    <property type="entry name" value="ABC_TRANSPORTER_1"/>
    <property type="match status" value="2"/>
</dbReference>
<evidence type="ECO:0000256" key="11">
    <source>
        <dbReference type="ARBA" id="ARBA00023136"/>
    </source>
</evidence>
<dbReference type="SUPFAM" id="SSF53822">
    <property type="entry name" value="Periplasmic binding protein-like I"/>
    <property type="match status" value="1"/>
</dbReference>
<dbReference type="InterPro" id="IPR027417">
    <property type="entry name" value="P-loop_NTPase"/>
</dbReference>
<evidence type="ECO:0000256" key="7">
    <source>
        <dbReference type="ARBA" id="ARBA00022741"/>
    </source>
</evidence>
<feature type="domain" description="ABC transmembrane type-1" evidence="14">
    <location>
        <begin position="59"/>
        <end position="274"/>
    </location>
</feature>
<feature type="transmembrane region" description="Helical" evidence="12">
    <location>
        <begin position="136"/>
        <end position="155"/>
    </location>
</feature>
<feature type="domain" description="ABC transporter" evidence="13">
    <location>
        <begin position="585"/>
        <end position="825"/>
    </location>
</feature>
<feature type="transmembrane region" description="Helical" evidence="12">
    <location>
        <begin position="1456"/>
        <end position="1477"/>
    </location>
</feature>
<dbReference type="PRINTS" id="PR00337">
    <property type="entry name" value="LEUILEVALBP"/>
</dbReference>
<dbReference type="GO" id="GO:0016887">
    <property type="term" value="F:ATP hydrolysis activity"/>
    <property type="evidence" value="ECO:0007669"/>
    <property type="project" value="InterPro"/>
</dbReference>
<dbReference type="NCBIfam" id="NF010167">
    <property type="entry name" value="PRK13648.1"/>
    <property type="match status" value="3"/>
</dbReference>
<keyword evidence="8" id="KW-0067">ATP-binding</keyword>
<evidence type="ECO:0000256" key="2">
    <source>
        <dbReference type="ARBA" id="ARBA00004202"/>
    </source>
</evidence>
<dbReference type="SUPFAM" id="SSF52540">
    <property type="entry name" value="P-loop containing nucleoside triphosphate hydrolases"/>
    <property type="match status" value="3"/>
</dbReference>
<dbReference type="GO" id="GO:0005886">
    <property type="term" value="C:plasma membrane"/>
    <property type="evidence" value="ECO:0007669"/>
    <property type="project" value="UniProtKB-SubCell"/>
</dbReference>
<dbReference type="PROSITE" id="PS50893">
    <property type="entry name" value="ABC_TRANSPORTER_2"/>
    <property type="match status" value="3"/>
</dbReference>
<feature type="transmembrane region" description="Helical" evidence="12">
    <location>
        <begin position="1388"/>
        <end position="1408"/>
    </location>
</feature>
<dbReference type="PANTHER" id="PTHR43297">
    <property type="entry name" value="OLIGOPEPTIDE TRANSPORT ATP-BINDING PROTEIN APPD"/>
    <property type="match status" value="1"/>
</dbReference>